<evidence type="ECO:0000313" key="2">
    <source>
        <dbReference type="EMBL" id="GFE81346.1"/>
    </source>
</evidence>
<dbReference type="AlphaFoldDB" id="A0A829YFI7"/>
<sequence>MNFARLTRHIFMPRRSLRRSFDEAALNAIEKAITDTEKTHGGEVRIALEASLDPAELFRDITPRQRALQAFSHLGVWDTELNNGVLIYVLWADRDVEIVADRGFNGRISAQEWSDVCHRMEQLFSQGSAASAMIAGIQAAGALISRHFPAADRNELPDRPTLL</sequence>
<comment type="caution">
    <text evidence="2">The sequence shown here is derived from an EMBL/GenBank/DDBJ whole genome shotgun (WGS) entry which is preliminary data.</text>
</comment>
<accession>A0A829YFI7</accession>
<name>A0A829YFI7_9GAMM</name>
<feature type="domain" description="TPM" evidence="1">
    <location>
        <begin position="21"/>
        <end position="142"/>
    </location>
</feature>
<gene>
    <name evidence="2" type="ORF">GCM10011487_33460</name>
</gene>
<reference evidence="3" key="1">
    <citation type="submission" date="2020-01" db="EMBL/GenBank/DDBJ databases">
        <title>'Steroidobacter agaridevorans' sp. nov., agar-degrading bacteria isolated from rhizosphere soils.</title>
        <authorList>
            <person name="Ikenaga M."/>
            <person name="Kataoka M."/>
            <person name="Murouchi A."/>
            <person name="Katsuragi S."/>
            <person name="Sakai M."/>
        </authorList>
    </citation>
    <scope>NUCLEOTIDE SEQUENCE [LARGE SCALE GENOMIC DNA]</scope>
    <source>
        <strain evidence="3">YU21-B</strain>
    </source>
</reference>
<dbReference type="RefSeq" id="WP_161813007.1">
    <property type="nucleotide sequence ID" value="NZ_BLJN01000003.1"/>
</dbReference>
<evidence type="ECO:0000313" key="3">
    <source>
        <dbReference type="Proteomes" id="UP000445000"/>
    </source>
</evidence>
<dbReference type="PANTHER" id="PTHR30373">
    <property type="entry name" value="UPF0603 PROTEIN YGCG"/>
    <property type="match status" value="1"/>
</dbReference>
<dbReference type="PANTHER" id="PTHR30373:SF8">
    <property type="entry name" value="BLL7265 PROTEIN"/>
    <property type="match status" value="1"/>
</dbReference>
<evidence type="ECO:0000259" key="1">
    <source>
        <dbReference type="Pfam" id="PF04536"/>
    </source>
</evidence>
<proteinExistence type="predicted"/>
<dbReference type="Gene3D" id="3.10.310.50">
    <property type="match status" value="1"/>
</dbReference>
<dbReference type="Proteomes" id="UP000445000">
    <property type="component" value="Unassembled WGS sequence"/>
</dbReference>
<dbReference type="InterPro" id="IPR007621">
    <property type="entry name" value="TPM_dom"/>
</dbReference>
<organism evidence="2 3">
    <name type="scientific">Steroidobacter agaridevorans</name>
    <dbReference type="NCBI Taxonomy" id="2695856"/>
    <lineage>
        <taxon>Bacteria</taxon>
        <taxon>Pseudomonadati</taxon>
        <taxon>Pseudomonadota</taxon>
        <taxon>Gammaproteobacteria</taxon>
        <taxon>Steroidobacterales</taxon>
        <taxon>Steroidobacteraceae</taxon>
        <taxon>Steroidobacter</taxon>
    </lineage>
</organism>
<keyword evidence="3" id="KW-1185">Reference proteome</keyword>
<dbReference type="Pfam" id="PF04536">
    <property type="entry name" value="TPM_phosphatase"/>
    <property type="match status" value="1"/>
</dbReference>
<protein>
    <submittedName>
        <fullName evidence="2">Membrane protein</fullName>
    </submittedName>
</protein>
<dbReference type="EMBL" id="BLJN01000003">
    <property type="protein sequence ID" value="GFE81346.1"/>
    <property type="molecule type" value="Genomic_DNA"/>
</dbReference>